<name>A0A072NF18_SCHAZ</name>
<keyword evidence="1" id="KW-1133">Transmembrane helix</keyword>
<evidence type="ECO:0000256" key="1">
    <source>
        <dbReference type="SAM" id="Phobius"/>
    </source>
</evidence>
<keyword evidence="1" id="KW-0812">Transmembrane</keyword>
<dbReference type="RefSeq" id="WP_035199143.1">
    <property type="nucleotide sequence ID" value="NZ_JJRY01000049.1"/>
</dbReference>
<gene>
    <name evidence="2" type="ORF">M670_05008</name>
</gene>
<evidence type="ECO:0000313" key="3">
    <source>
        <dbReference type="Proteomes" id="UP000027936"/>
    </source>
</evidence>
<dbReference type="AlphaFoldDB" id="A0A072NF18"/>
<accession>A0A072NF18</accession>
<feature type="transmembrane region" description="Helical" evidence="1">
    <location>
        <begin position="6"/>
        <end position="25"/>
    </location>
</feature>
<feature type="transmembrane region" description="Helical" evidence="1">
    <location>
        <begin position="103"/>
        <end position="123"/>
    </location>
</feature>
<dbReference type="Proteomes" id="UP000027936">
    <property type="component" value="Unassembled WGS sequence"/>
</dbReference>
<organism evidence="2 3">
    <name type="scientific">Schinkia azotoformans MEV2011</name>
    <dbReference type="NCBI Taxonomy" id="1348973"/>
    <lineage>
        <taxon>Bacteria</taxon>
        <taxon>Bacillati</taxon>
        <taxon>Bacillota</taxon>
        <taxon>Bacilli</taxon>
        <taxon>Bacillales</taxon>
        <taxon>Bacillaceae</taxon>
        <taxon>Calidifontibacillus/Schinkia group</taxon>
        <taxon>Schinkia</taxon>
    </lineage>
</organism>
<sequence>MELIRVIPYEIWGILIFIYGSYRLYILINYTEKHEYLVEISAIFLSYSGALITFLAHFKFISEFPVSLFITLILISIIMGGIGRINSYKKGSFENRMEIKSRLVEALIMLIMLAVFLIIIFFIKHFIM</sequence>
<keyword evidence="1" id="KW-0472">Membrane</keyword>
<protein>
    <submittedName>
        <fullName evidence="2">Uncharacterized protein</fullName>
    </submittedName>
</protein>
<feature type="transmembrane region" description="Helical" evidence="1">
    <location>
        <begin position="64"/>
        <end position="82"/>
    </location>
</feature>
<comment type="caution">
    <text evidence="2">The sequence shown here is derived from an EMBL/GenBank/DDBJ whole genome shotgun (WGS) entry which is preliminary data.</text>
</comment>
<reference evidence="2 3" key="1">
    <citation type="submission" date="2014-04" db="EMBL/GenBank/DDBJ databases">
        <title>Draft genome sequence of Bacillus azotoformans MEV2011, a (co-) denitrifying strain unable to grow in the presence of oxygen.</title>
        <authorList>
            <person name="Nielsen M."/>
            <person name="Schreiber L."/>
            <person name="Finster K."/>
            <person name="Schramm A."/>
        </authorList>
    </citation>
    <scope>NUCLEOTIDE SEQUENCE [LARGE SCALE GENOMIC DNA]</scope>
    <source>
        <strain evidence="2 3">MEV2011</strain>
    </source>
</reference>
<dbReference type="EMBL" id="JJRY01000049">
    <property type="protein sequence ID" value="KEF35832.1"/>
    <property type="molecule type" value="Genomic_DNA"/>
</dbReference>
<proteinExistence type="predicted"/>
<evidence type="ECO:0000313" key="2">
    <source>
        <dbReference type="EMBL" id="KEF35832.1"/>
    </source>
</evidence>
<feature type="transmembrane region" description="Helical" evidence="1">
    <location>
        <begin position="37"/>
        <end position="58"/>
    </location>
</feature>